<dbReference type="Proteomes" id="UP000691718">
    <property type="component" value="Unassembled WGS sequence"/>
</dbReference>
<dbReference type="Pfam" id="PF13843">
    <property type="entry name" value="DDE_Tnp_1_7"/>
    <property type="match status" value="1"/>
</dbReference>
<evidence type="ECO:0000313" key="3">
    <source>
        <dbReference type="Proteomes" id="UP000691718"/>
    </source>
</evidence>
<feature type="domain" description="PiggyBac transposable element-derived protein" evidence="1">
    <location>
        <begin position="26"/>
        <end position="100"/>
    </location>
</feature>
<accession>A0A8S3Y690</accession>
<name>A0A8S3Y690_PARAO</name>
<dbReference type="OrthoDB" id="5876240at2759"/>
<gene>
    <name evidence="2" type="ORF">PAPOLLO_LOCUS24113</name>
</gene>
<keyword evidence="3" id="KW-1185">Reference proteome</keyword>
<dbReference type="AlphaFoldDB" id="A0A8S3Y690"/>
<evidence type="ECO:0000259" key="1">
    <source>
        <dbReference type="Pfam" id="PF13843"/>
    </source>
</evidence>
<comment type="caution">
    <text evidence="2">The sequence shown here is derived from an EMBL/GenBank/DDBJ whole genome shotgun (WGS) entry which is preliminary data.</text>
</comment>
<dbReference type="EMBL" id="CAJQZP010001459">
    <property type="protein sequence ID" value="CAG5048128.1"/>
    <property type="molecule type" value="Genomic_DNA"/>
</dbReference>
<dbReference type="InterPro" id="IPR029526">
    <property type="entry name" value="PGBD"/>
</dbReference>
<reference evidence="2" key="1">
    <citation type="submission" date="2021-04" db="EMBL/GenBank/DDBJ databases">
        <authorList>
            <person name="Tunstrom K."/>
        </authorList>
    </citation>
    <scope>NUCLEOTIDE SEQUENCE</scope>
</reference>
<protein>
    <submittedName>
        <fullName evidence="2">(apollo) hypothetical protein</fullName>
    </submittedName>
</protein>
<evidence type="ECO:0000313" key="2">
    <source>
        <dbReference type="EMBL" id="CAG5048128.1"/>
    </source>
</evidence>
<sequence length="106" mass="12312">MGCWSLDSVMLFSSSTFRTKVERKTWNLVVNRGKLKEHDTEVSEKVVLSLADGLFNDDRTMYTDNYYTSVPLVLRMRKRKTHIVAALRSSRKYIPRKLKKGEIAAQ</sequence>
<proteinExistence type="predicted"/>
<organism evidence="2 3">
    <name type="scientific">Parnassius apollo</name>
    <name type="common">Apollo butterfly</name>
    <name type="synonym">Papilio apollo</name>
    <dbReference type="NCBI Taxonomy" id="110799"/>
    <lineage>
        <taxon>Eukaryota</taxon>
        <taxon>Metazoa</taxon>
        <taxon>Ecdysozoa</taxon>
        <taxon>Arthropoda</taxon>
        <taxon>Hexapoda</taxon>
        <taxon>Insecta</taxon>
        <taxon>Pterygota</taxon>
        <taxon>Neoptera</taxon>
        <taxon>Endopterygota</taxon>
        <taxon>Lepidoptera</taxon>
        <taxon>Glossata</taxon>
        <taxon>Ditrysia</taxon>
        <taxon>Papilionoidea</taxon>
        <taxon>Papilionidae</taxon>
        <taxon>Parnassiinae</taxon>
        <taxon>Parnassini</taxon>
        <taxon>Parnassius</taxon>
        <taxon>Parnassius</taxon>
    </lineage>
</organism>